<evidence type="ECO:0000313" key="1">
    <source>
        <dbReference type="EMBL" id="SQI43472.1"/>
    </source>
</evidence>
<accession>A0A2X4V9R4</accession>
<gene>
    <name evidence="1" type="ORF">NCTC12961_03924</name>
</gene>
<protein>
    <submittedName>
        <fullName evidence="1">Uncharacterized protein</fullName>
    </submittedName>
</protein>
<organism evidence="1 2">
    <name type="scientific">Serratia plymuthica</name>
    <dbReference type="NCBI Taxonomy" id="82996"/>
    <lineage>
        <taxon>Bacteria</taxon>
        <taxon>Pseudomonadati</taxon>
        <taxon>Pseudomonadota</taxon>
        <taxon>Gammaproteobacteria</taxon>
        <taxon>Enterobacterales</taxon>
        <taxon>Yersiniaceae</taxon>
        <taxon>Serratia</taxon>
    </lineage>
</organism>
<dbReference type="AlphaFoldDB" id="A0A2X4V9R4"/>
<reference evidence="1 2" key="1">
    <citation type="submission" date="2018-06" db="EMBL/GenBank/DDBJ databases">
        <authorList>
            <consortium name="Pathogen Informatics"/>
            <person name="Doyle S."/>
        </authorList>
    </citation>
    <scope>NUCLEOTIDE SEQUENCE [LARGE SCALE GENOMIC DNA]</scope>
    <source>
        <strain evidence="1 2">NCTC12961</strain>
    </source>
</reference>
<name>A0A2X4V9R4_SERPL</name>
<dbReference type="EMBL" id="LS483469">
    <property type="protein sequence ID" value="SQI43472.1"/>
    <property type="molecule type" value="Genomic_DNA"/>
</dbReference>
<sequence length="142" mass="16054">MSNESLSWSDYYGSSLSRDNLISVAYPQLRVRQSTPSFCFFEPTVLIVLAGRIEFLTSGESHTLADTAAVGFIDQGVIADYTKFPPDNGSPFRSLFLTFSADVLESFISSRKAIYLSQVTERSRNLPRWRLTARCKSRYTRC</sequence>
<evidence type="ECO:0000313" key="2">
    <source>
        <dbReference type="Proteomes" id="UP000248897"/>
    </source>
</evidence>
<dbReference type="Proteomes" id="UP000248897">
    <property type="component" value="Chromosome 1"/>
</dbReference>
<proteinExistence type="predicted"/>